<feature type="compositionally biased region" description="Polar residues" evidence="7">
    <location>
        <begin position="986"/>
        <end position="996"/>
    </location>
</feature>
<protein>
    <recommendedName>
        <fullName evidence="6">Cilia- and flagella-associated protein 91</fullName>
    </recommendedName>
</protein>
<organism evidence="9 10">
    <name type="scientific">Glossina morsitans morsitans</name>
    <name type="common">Savannah tsetse fly</name>
    <dbReference type="NCBI Taxonomy" id="37546"/>
    <lineage>
        <taxon>Eukaryota</taxon>
        <taxon>Metazoa</taxon>
        <taxon>Ecdysozoa</taxon>
        <taxon>Arthropoda</taxon>
        <taxon>Hexapoda</taxon>
        <taxon>Insecta</taxon>
        <taxon>Pterygota</taxon>
        <taxon>Neoptera</taxon>
        <taxon>Endopterygota</taxon>
        <taxon>Diptera</taxon>
        <taxon>Brachycera</taxon>
        <taxon>Muscomorpha</taxon>
        <taxon>Hippoboscoidea</taxon>
        <taxon>Glossinidae</taxon>
        <taxon>Glossina</taxon>
    </lineage>
</organism>
<feature type="compositionally biased region" description="Acidic residues" evidence="7">
    <location>
        <begin position="414"/>
        <end position="424"/>
    </location>
</feature>
<evidence type="ECO:0000256" key="6">
    <source>
        <dbReference type="ARBA" id="ARBA00029555"/>
    </source>
</evidence>
<feature type="region of interest" description="Disordered" evidence="7">
    <location>
        <begin position="385"/>
        <end position="437"/>
    </location>
</feature>
<dbReference type="PhylomeDB" id="A0A1B0F9L8"/>
<dbReference type="InterPro" id="IPR026720">
    <property type="entry name" value="CFAP91"/>
</dbReference>
<feature type="region of interest" description="Disordered" evidence="7">
    <location>
        <begin position="893"/>
        <end position="996"/>
    </location>
</feature>
<evidence type="ECO:0000313" key="10">
    <source>
        <dbReference type="Proteomes" id="UP000092444"/>
    </source>
</evidence>
<feature type="region of interest" description="Disordered" evidence="7">
    <location>
        <begin position="850"/>
        <end position="870"/>
    </location>
</feature>
<feature type="compositionally biased region" description="Basic and acidic residues" evidence="7">
    <location>
        <begin position="894"/>
        <end position="908"/>
    </location>
</feature>
<keyword evidence="2" id="KW-0963">Cytoplasm</keyword>
<comment type="similarity">
    <text evidence="5">Belongs to the CFAP91 family.</text>
</comment>
<dbReference type="PANTHER" id="PTHR22455">
    <property type="entry name" value="CILIA- AND FLAGELLA-ASSOCIATED PROTEIN 91"/>
    <property type="match status" value="1"/>
</dbReference>
<dbReference type="Pfam" id="PF14738">
    <property type="entry name" value="CFAP91"/>
    <property type="match status" value="1"/>
</dbReference>
<evidence type="ECO:0000256" key="2">
    <source>
        <dbReference type="ARBA" id="ARBA00022490"/>
    </source>
</evidence>
<dbReference type="STRING" id="37546.A0A1B0F9L8"/>
<dbReference type="GO" id="GO:0005930">
    <property type="term" value="C:axoneme"/>
    <property type="evidence" value="ECO:0007669"/>
    <property type="project" value="UniProtKB-SubCell"/>
</dbReference>
<feature type="compositionally biased region" description="Acidic residues" evidence="7">
    <location>
        <begin position="850"/>
        <end position="863"/>
    </location>
</feature>
<dbReference type="InterPro" id="IPR032840">
    <property type="entry name" value="CFAP91_dom"/>
</dbReference>
<accession>A0A1B0F9L8</accession>
<evidence type="ECO:0000259" key="8">
    <source>
        <dbReference type="Pfam" id="PF14738"/>
    </source>
</evidence>
<feature type="domain" description="CFAP91" evidence="8">
    <location>
        <begin position="102"/>
        <end position="262"/>
    </location>
</feature>
<evidence type="ECO:0000256" key="7">
    <source>
        <dbReference type="SAM" id="MobiDB-lite"/>
    </source>
</evidence>
<evidence type="ECO:0000256" key="1">
    <source>
        <dbReference type="ARBA" id="ARBA00004430"/>
    </source>
</evidence>
<evidence type="ECO:0000256" key="4">
    <source>
        <dbReference type="ARBA" id="ARBA00023273"/>
    </source>
</evidence>
<sequence length="996" mass="116176">MSSASTSTDIDIFFVNNINNERRPHSSSRLLTGSEDTDSLHNNVGSKRRRLTGGADSNTVKELPQANINTVNLKLSGDYSVANRRTCRTHKKKPKGSQVRGTQTLYRESSAQTLPFLPRISEDQHKLEDTELFKLPTILPGDGPPGLYEVEVLERARKRWAFLKAFKLDMQRKQKAARERIQNIKHRRILEAFEWEHWIEREEYIQECQMLRLELLIRMFNDREQRMHKASNKRISMSYEKIDQRRKAALKKNEVEYDRALRALNMKHANQSRVWRKKPITYDLGNTNSEYYAPKMRYGVNPNRRHFKASRNAFDKRMNDLEKQIVKMSSEDLKCPFAKLKEWSKPKQHIKEYEQNFCSDNNLKKLYESLKYLRQSFQKDRPQPQCLSAKIKLEAPTTEEDERSGRSSRFSQTEQEESVEEQVEQETALSEKQDAAKLQEEIDKSAAKMNAVKLETMLLNNEFRDEECEGLTQLYEGSTIGWLMRFLGEELQRAAEQRKLHFYCMLAQRERWHREAVEAGLRQKENCMRATYEKIYRLCCKADGDVAEQYLEKIIDNDIDTFSANVAEDEVIKIAQAVDKESEKWLQSFREIQNPLNYDELRCALRENIIPDKERIICETERNNVINYIIYDILLQSTFEKTESYDISNLIANEVIDRLIDTDLYYESTESSSVDEDRDADQEIHAILRKLVRYAVPGRRYFTPEERIFRNEVFDFLDEIFKEIDAKEPERVKEQRVISMDSHADVHTESRERQRYYSLDSEVARLSETQIADWQAENLVPQDYGKTLKPEEQLLLMDTDQLSVDKYLMELISYGGYPEAAPERLPVRIIPSSHQLRGLKNFMVVPDYAPSDDDDGVVEEYEPGTEGSVTAELSEDLESLLSVPEELEGLVFADHYKEDETKEATSEKDQEDETKEATSEKEEGRPDDARTETVGEETDEAKTKEEGEENLEEKTDEAKKKKKKDITLSTKEKSPQKSVKAVMAKSSVTIRLSYST</sequence>
<dbReference type="Proteomes" id="UP000092444">
    <property type="component" value="Unassembled WGS sequence"/>
</dbReference>
<dbReference type="AlphaFoldDB" id="A0A1B0F9L8"/>
<keyword evidence="4" id="KW-0966">Cell projection</keyword>
<dbReference type="EMBL" id="CCAG010021233">
    <property type="status" value="NOT_ANNOTATED_CDS"/>
    <property type="molecule type" value="Genomic_DNA"/>
</dbReference>
<feature type="region of interest" description="Disordered" evidence="7">
    <location>
        <begin position="22"/>
        <end position="57"/>
    </location>
</feature>
<evidence type="ECO:0000256" key="5">
    <source>
        <dbReference type="ARBA" id="ARBA00029468"/>
    </source>
</evidence>
<name>A0A1B0F9L8_GLOMM</name>
<reference evidence="9" key="1">
    <citation type="submission" date="2020-05" db="UniProtKB">
        <authorList>
            <consortium name="EnsemblMetazoa"/>
        </authorList>
    </citation>
    <scope>IDENTIFICATION</scope>
    <source>
        <strain evidence="9">Yale</strain>
    </source>
</reference>
<keyword evidence="3" id="KW-0206">Cytoskeleton</keyword>
<evidence type="ECO:0000256" key="3">
    <source>
        <dbReference type="ARBA" id="ARBA00023212"/>
    </source>
</evidence>
<proteinExistence type="inferred from homology"/>
<evidence type="ECO:0000313" key="9">
    <source>
        <dbReference type="EnsemblMetazoa" id="GMOY000187-PA"/>
    </source>
</evidence>
<dbReference type="EnsemblMetazoa" id="GMOY000187-RA">
    <property type="protein sequence ID" value="GMOY000187-PA"/>
    <property type="gene ID" value="GMOY000187"/>
</dbReference>
<feature type="compositionally biased region" description="Basic and acidic residues" evidence="7">
    <location>
        <begin position="915"/>
        <end position="933"/>
    </location>
</feature>
<comment type="subcellular location">
    <subcellularLocation>
        <location evidence="1">Cytoplasm</location>
        <location evidence="1">Cytoskeleton</location>
        <location evidence="1">Cilium axoneme</location>
    </subcellularLocation>
</comment>
<dbReference type="PANTHER" id="PTHR22455:SF10">
    <property type="entry name" value="CILIA- AND FLAGELLA-ASSOCIATED PROTEIN 91"/>
    <property type="match status" value="1"/>
</dbReference>
<keyword evidence="10" id="KW-1185">Reference proteome</keyword>